<name>A0A8S5SBT7_9CAUD</name>
<accession>A0A8S5SBT7</accession>
<sequence>MCDSETAVSIIKEYVDRHLFSPSFSWPKDEFEKRSYSQWAAYEIINRIMDKPFEMPICIIESFICEMAMYACYGEDEHRSLIFQTAVETAEELILLFV</sequence>
<organism evidence="1">
    <name type="scientific">Siphoviridae sp. ctdvJ3</name>
    <dbReference type="NCBI Taxonomy" id="2827903"/>
    <lineage>
        <taxon>Viruses</taxon>
        <taxon>Duplodnaviria</taxon>
        <taxon>Heunggongvirae</taxon>
        <taxon>Uroviricota</taxon>
        <taxon>Caudoviricetes</taxon>
    </lineage>
</organism>
<reference evidence="1" key="1">
    <citation type="journal article" date="2021" name="Proc. Natl. Acad. Sci. U.S.A.">
        <title>A Catalog of Tens of Thousands of Viruses from Human Metagenomes Reveals Hidden Associations with Chronic Diseases.</title>
        <authorList>
            <person name="Tisza M.J."/>
            <person name="Buck C.B."/>
        </authorList>
    </citation>
    <scope>NUCLEOTIDE SEQUENCE</scope>
    <source>
        <strain evidence="1">CtdvJ3</strain>
    </source>
</reference>
<protein>
    <submittedName>
        <fullName evidence="1">Uncharacterized protein</fullName>
    </submittedName>
</protein>
<evidence type="ECO:0000313" key="1">
    <source>
        <dbReference type="EMBL" id="DAF48532.1"/>
    </source>
</evidence>
<dbReference type="EMBL" id="BK032569">
    <property type="protein sequence ID" value="DAF48532.1"/>
    <property type="molecule type" value="Genomic_DNA"/>
</dbReference>
<proteinExistence type="predicted"/>